<dbReference type="EMBL" id="PJCH01000010">
    <property type="protein sequence ID" value="PQA87138.1"/>
    <property type="molecule type" value="Genomic_DNA"/>
</dbReference>
<sequence length="272" mass="30687">MPAYISPFDDRFLKLGRAAKLAAENHPGLDSADVMDMLARAVFAGAFDPPSAEGLDERARKVREAPENWPHIPIETPAPWLTPSQRKLSPKPQQYFGANRHTIVSVMQSEDCLPGEAAQWDALLRDLTRPEGQEEAFAALTKTPFAHYPQAGRRFIEGIYVPRGKLRRWFELRQISVPELLRDDEEQADKENAAAAPCAPLEPTLRGRPQKAAWRCITQALLMLRTENPTMQRKAMAYAAWKSAAKEFEESDLPSVATIQRKLGEIFRSNRR</sequence>
<protein>
    <submittedName>
        <fullName evidence="1">Uncharacterized protein</fullName>
    </submittedName>
</protein>
<keyword evidence="2" id="KW-1185">Reference proteome</keyword>
<organism evidence="1 2">
    <name type="scientific">Hyphococcus luteus</name>
    <dbReference type="NCBI Taxonomy" id="2058213"/>
    <lineage>
        <taxon>Bacteria</taxon>
        <taxon>Pseudomonadati</taxon>
        <taxon>Pseudomonadota</taxon>
        <taxon>Alphaproteobacteria</taxon>
        <taxon>Parvularculales</taxon>
        <taxon>Parvularculaceae</taxon>
        <taxon>Hyphococcus</taxon>
    </lineage>
</organism>
<name>A0A2S7K3W8_9PROT</name>
<gene>
    <name evidence="1" type="ORF">CW354_13940</name>
</gene>
<proteinExistence type="predicted"/>
<comment type="caution">
    <text evidence="1">The sequence shown here is derived from an EMBL/GenBank/DDBJ whole genome shotgun (WGS) entry which is preliminary data.</text>
</comment>
<dbReference type="RefSeq" id="WP_104830696.1">
    <property type="nucleotide sequence ID" value="NZ_PJCH01000010.1"/>
</dbReference>
<accession>A0A2S7K3W8</accession>
<evidence type="ECO:0000313" key="2">
    <source>
        <dbReference type="Proteomes" id="UP000239504"/>
    </source>
</evidence>
<dbReference type="OrthoDB" id="7616747at2"/>
<reference evidence="1 2" key="1">
    <citation type="submission" date="2017-12" db="EMBL/GenBank/DDBJ databases">
        <authorList>
            <person name="Hurst M.R.H."/>
        </authorList>
    </citation>
    <scope>NUCLEOTIDE SEQUENCE [LARGE SCALE GENOMIC DNA]</scope>
    <source>
        <strain evidence="1 2">SY-3-19</strain>
    </source>
</reference>
<dbReference type="AlphaFoldDB" id="A0A2S7K3W8"/>
<evidence type="ECO:0000313" key="1">
    <source>
        <dbReference type="EMBL" id="PQA87138.1"/>
    </source>
</evidence>
<dbReference type="Proteomes" id="UP000239504">
    <property type="component" value="Unassembled WGS sequence"/>
</dbReference>